<keyword evidence="2" id="KW-0472">Membrane</keyword>
<reference evidence="4 5" key="1">
    <citation type="submission" date="2018-12" db="EMBL/GenBank/DDBJ databases">
        <authorList>
            <consortium name="Pathogen Informatics"/>
        </authorList>
    </citation>
    <scope>NUCLEOTIDE SEQUENCE [LARGE SCALE GENOMIC DNA]</scope>
    <source>
        <strain evidence="4 5">NCTC10485</strain>
    </source>
</reference>
<evidence type="ECO:0000313" key="4">
    <source>
        <dbReference type="EMBL" id="VEG48569.1"/>
    </source>
</evidence>
<feature type="compositionally biased region" description="Acidic residues" evidence="1">
    <location>
        <begin position="489"/>
        <end position="501"/>
    </location>
</feature>
<feature type="chain" id="PRO_5018620955" evidence="3">
    <location>
        <begin position="20"/>
        <end position="726"/>
    </location>
</feature>
<feature type="compositionally biased region" description="Basic and acidic residues" evidence="1">
    <location>
        <begin position="456"/>
        <end position="479"/>
    </location>
</feature>
<dbReference type="AlphaFoldDB" id="A0A3S4REI6"/>
<keyword evidence="2" id="KW-0812">Transmembrane</keyword>
<keyword evidence="2" id="KW-1133">Transmembrane helix</keyword>
<proteinExistence type="predicted"/>
<evidence type="ECO:0000256" key="2">
    <source>
        <dbReference type="SAM" id="Phobius"/>
    </source>
</evidence>
<protein>
    <submittedName>
        <fullName evidence="4">Uncharacterized protein potentially involved in peptidoglycan biosynthesis</fullName>
    </submittedName>
</protein>
<feature type="compositionally biased region" description="Gly residues" evidence="1">
    <location>
        <begin position="502"/>
        <end position="511"/>
    </location>
</feature>
<feature type="region of interest" description="Disordered" evidence="1">
    <location>
        <begin position="456"/>
        <end position="693"/>
    </location>
</feature>
<keyword evidence="3" id="KW-0732">Signal</keyword>
<dbReference type="InterPro" id="IPR013207">
    <property type="entry name" value="LGFP"/>
</dbReference>
<feature type="signal peptide" evidence="3">
    <location>
        <begin position="1"/>
        <end position="19"/>
    </location>
</feature>
<sequence>MGLALAAATAVLYAPAATASPESDAAAAIDAAWNAAGGDASQLGPRDGGVYPAGAGFGQNFAGGAIFFSPATGARTMHGAILEKYRALGGPAESDLGFPKIDEGPGRVSPESRNSTFNAGDNPVIFWTPETGAWVVRGAINAAWDQVGGSSGILGVPIEDESYDGDVVTQRFTGGLLSFDTRTRTFTTEPPELAGQLADLNIPSDPASAIAAAWRANGGADGPLGARAGGPYPIGAGGTAQDFAGGKVFYTPETGAFAVTGDILAKYESAGGPAGDFGFPVASEADGGVPDSRVQAFSAPDNPVIFWTPDHGAVIVGGAMKAAWDELGGATGELGVPTGDQNTEGTTVTQQFSGGELAWNSADNTFSSDPANLAESLAGLEVPNAPVPSTPPAAPEPADEGGVTWQNWWLWWIIPLALLLLGSLYAWMAMSKRRSDRSEPDFDEDADDARYDTRYGEDARYGEDPHDGHEGHEDFRGESSRWSSRSDFAETDDDGYDDGGYDEGGNYGKGGYLAPPVWSEREAEPATTRFDELGDDGLFTHHGGVQDSGLAHLDDDFEEPIADEDPDAVDTAPTRVVGATDDQPEPSGGRHSAFGDESRRSWDAPEDDDYLPGPGSLFAPVYGAAPPPAPEYTDDVRFGAHAEAPAPPEPAEQDRDAGPPPDAGAPPAIHLPLDDPHRAPDGYPIKGSMRTGRYHVPGTPGYDETVAEIWFASPELAEANGFSRAD</sequence>
<evidence type="ECO:0000256" key="1">
    <source>
        <dbReference type="SAM" id="MobiDB-lite"/>
    </source>
</evidence>
<feature type="transmembrane region" description="Helical" evidence="2">
    <location>
        <begin position="408"/>
        <end position="428"/>
    </location>
</feature>
<dbReference type="Proteomes" id="UP000282551">
    <property type="component" value="Chromosome"/>
</dbReference>
<name>A0A3S4REI6_MYCCI</name>
<feature type="compositionally biased region" description="Basic and acidic residues" evidence="1">
    <location>
        <begin position="593"/>
        <end position="603"/>
    </location>
</feature>
<feature type="compositionally biased region" description="Acidic residues" evidence="1">
    <location>
        <begin position="555"/>
        <end position="568"/>
    </location>
</feature>
<dbReference type="Pfam" id="PF08310">
    <property type="entry name" value="LGFP"/>
    <property type="match status" value="4"/>
</dbReference>
<keyword evidence="5" id="KW-1185">Reference proteome</keyword>
<organism evidence="4 5">
    <name type="scientific">Mycolicibacterium chitae</name>
    <name type="common">Mycobacterium chitae</name>
    <dbReference type="NCBI Taxonomy" id="1792"/>
    <lineage>
        <taxon>Bacteria</taxon>
        <taxon>Bacillati</taxon>
        <taxon>Actinomycetota</taxon>
        <taxon>Actinomycetes</taxon>
        <taxon>Mycobacteriales</taxon>
        <taxon>Mycobacteriaceae</taxon>
        <taxon>Mycolicibacterium</taxon>
    </lineage>
</organism>
<evidence type="ECO:0000313" key="5">
    <source>
        <dbReference type="Proteomes" id="UP000282551"/>
    </source>
</evidence>
<accession>A0A3S4REI6</accession>
<gene>
    <name evidence="4" type="ORF">NCTC10485_02868</name>
</gene>
<feature type="compositionally biased region" description="Basic and acidic residues" evidence="1">
    <location>
        <begin position="519"/>
        <end position="532"/>
    </location>
</feature>
<evidence type="ECO:0000256" key="3">
    <source>
        <dbReference type="SAM" id="SignalP"/>
    </source>
</evidence>
<dbReference type="EMBL" id="LR134355">
    <property type="protein sequence ID" value="VEG48569.1"/>
    <property type="molecule type" value="Genomic_DNA"/>
</dbReference>